<dbReference type="PANTHER" id="PTHR15197">
    <property type="entry name" value="COILIN P80"/>
    <property type="match status" value="1"/>
</dbReference>
<dbReference type="InterPro" id="IPR031722">
    <property type="entry name" value="Coilin_N"/>
</dbReference>
<evidence type="ECO:0000256" key="1">
    <source>
        <dbReference type="SAM" id="MobiDB-lite"/>
    </source>
</evidence>
<dbReference type="AlphaFoldDB" id="A0A2K1YP33"/>
<name>A0A2K1YP33_POPTR</name>
<dbReference type="Pfam" id="PF23086">
    <property type="entry name" value="Tudor_Coilin"/>
    <property type="match status" value="1"/>
</dbReference>
<gene>
    <name evidence="4" type="ORF">POPTR_010G048700</name>
</gene>
<feature type="region of interest" description="Disordered" evidence="1">
    <location>
        <begin position="260"/>
        <end position="378"/>
    </location>
</feature>
<feature type="compositionally biased region" description="Basic and acidic residues" evidence="1">
    <location>
        <begin position="207"/>
        <end position="220"/>
    </location>
</feature>
<feature type="domain" description="Coilin N-terminal" evidence="2">
    <location>
        <begin position="4"/>
        <end position="181"/>
    </location>
</feature>
<feature type="region of interest" description="Disordered" evidence="1">
    <location>
        <begin position="205"/>
        <end position="234"/>
    </location>
</feature>
<sequence>METVRLRLVLDNALTTTTEGLRKCWILLKPQHKTISDLSSHILQVFDLHNACPSGLFLSMEGFVLPPFESTCILNDKDIVRVIKKDGTATEIIKIDDGLNDSLNVVEIIDKPPVTTGTNLLANEEFEKESDSYESEQEVDVAAEVEDVENSPEVKAVSKKRKASKDAHSPKRKKTKSASAKKCVEVSENVVTDVSAEQNGTLGIVDVDERSGKSRKAMRDTKKRKKTKSASAEKCMEVSENVVTSVCAGQNGTLSFFKADERSSKSTEATINAQKSCQPEQNGNGSVDASHILSGSKKCPSRSARRKKAKRHWLKEQLKAEKKAQNKRELLLNINQQSSEKDNQNVSGESPEPGSQKTSEEKLREDNQLGERDSDVEGDVVPVVIRPGHIRFEPLKKGDSDHAVPQNHVSIERFQWNGITSKKKGQKWGKEKVVSCKRNDYNNFKKESYSSLTIEEQTPVYDCTNFEEFPLYASLPKEGDVIAYRLVELSSSWTPELSSYRVGKVSKYDLESNIVMLAQVPEYPVIPEKIDDEASDALPETSPYQDDGSLEIKFSALFEVRLVHHGNIKSAKSVTGGSNEVHVRDQDSGTGFKLNNNHEAGTSAQENGKHNPWEETNQALTAQKAWLSQEDSCKKPESSGRSPWSYKALRGSALGPTVALLRAQNEL</sequence>
<feature type="domain" description="Coilin tudor" evidence="3">
    <location>
        <begin position="464"/>
        <end position="566"/>
    </location>
</feature>
<feature type="region of interest" description="Disordered" evidence="1">
    <location>
        <begin position="626"/>
        <end position="647"/>
    </location>
</feature>
<feature type="region of interest" description="Disordered" evidence="1">
    <location>
        <begin position="142"/>
        <end position="180"/>
    </location>
</feature>
<protein>
    <submittedName>
        <fullName evidence="4">Uncharacterized protein</fullName>
    </submittedName>
</protein>
<feature type="compositionally biased region" description="Basic and acidic residues" evidence="1">
    <location>
        <begin position="314"/>
        <end position="330"/>
    </location>
</feature>
<feature type="compositionally biased region" description="Polar residues" evidence="1">
    <location>
        <begin position="266"/>
        <end position="287"/>
    </location>
</feature>
<feature type="compositionally biased region" description="Polar residues" evidence="1">
    <location>
        <begin position="333"/>
        <end position="357"/>
    </location>
</feature>
<proteinExistence type="predicted"/>
<feature type="region of interest" description="Disordered" evidence="1">
    <location>
        <begin position="571"/>
        <end position="611"/>
    </location>
</feature>
<evidence type="ECO:0000313" key="5">
    <source>
        <dbReference type="Proteomes" id="UP000006729"/>
    </source>
</evidence>
<reference evidence="4 5" key="1">
    <citation type="journal article" date="2006" name="Science">
        <title>The genome of black cottonwood, Populus trichocarpa (Torr. &amp; Gray).</title>
        <authorList>
            <person name="Tuskan G.A."/>
            <person name="Difazio S."/>
            <person name="Jansson S."/>
            <person name="Bohlmann J."/>
            <person name="Grigoriev I."/>
            <person name="Hellsten U."/>
            <person name="Putnam N."/>
            <person name="Ralph S."/>
            <person name="Rombauts S."/>
            <person name="Salamov A."/>
            <person name="Schein J."/>
            <person name="Sterck L."/>
            <person name="Aerts A."/>
            <person name="Bhalerao R.R."/>
            <person name="Bhalerao R.P."/>
            <person name="Blaudez D."/>
            <person name="Boerjan W."/>
            <person name="Brun A."/>
            <person name="Brunner A."/>
            <person name="Busov V."/>
            <person name="Campbell M."/>
            <person name="Carlson J."/>
            <person name="Chalot M."/>
            <person name="Chapman J."/>
            <person name="Chen G.L."/>
            <person name="Cooper D."/>
            <person name="Coutinho P.M."/>
            <person name="Couturier J."/>
            <person name="Covert S."/>
            <person name="Cronk Q."/>
            <person name="Cunningham R."/>
            <person name="Davis J."/>
            <person name="Degroeve S."/>
            <person name="Dejardin A."/>
            <person name="Depamphilis C."/>
            <person name="Detter J."/>
            <person name="Dirks B."/>
            <person name="Dubchak I."/>
            <person name="Duplessis S."/>
            <person name="Ehlting J."/>
            <person name="Ellis B."/>
            <person name="Gendler K."/>
            <person name="Goodstein D."/>
            <person name="Gribskov M."/>
            <person name="Grimwood J."/>
            <person name="Groover A."/>
            <person name="Gunter L."/>
            <person name="Hamberger B."/>
            <person name="Heinze B."/>
            <person name="Helariutta Y."/>
            <person name="Henrissat B."/>
            <person name="Holligan D."/>
            <person name="Holt R."/>
            <person name="Huang W."/>
            <person name="Islam-Faridi N."/>
            <person name="Jones S."/>
            <person name="Jones-Rhoades M."/>
            <person name="Jorgensen R."/>
            <person name="Joshi C."/>
            <person name="Kangasjarvi J."/>
            <person name="Karlsson J."/>
            <person name="Kelleher C."/>
            <person name="Kirkpatrick R."/>
            <person name="Kirst M."/>
            <person name="Kohler A."/>
            <person name="Kalluri U."/>
            <person name="Larimer F."/>
            <person name="Leebens-Mack J."/>
            <person name="Leple J.C."/>
            <person name="Locascio P."/>
            <person name="Lou Y."/>
            <person name="Lucas S."/>
            <person name="Martin F."/>
            <person name="Montanini B."/>
            <person name="Napoli C."/>
            <person name="Nelson D.R."/>
            <person name="Nelson C."/>
            <person name="Nieminen K."/>
            <person name="Nilsson O."/>
            <person name="Pereda V."/>
            <person name="Peter G."/>
            <person name="Philippe R."/>
            <person name="Pilate G."/>
            <person name="Poliakov A."/>
            <person name="Razumovskaya J."/>
            <person name="Richardson P."/>
            <person name="Rinaldi C."/>
            <person name="Ritland K."/>
            <person name="Rouze P."/>
            <person name="Ryaboy D."/>
            <person name="Schmutz J."/>
            <person name="Schrader J."/>
            <person name="Segerman B."/>
            <person name="Shin H."/>
            <person name="Siddiqui A."/>
            <person name="Sterky F."/>
            <person name="Terry A."/>
            <person name="Tsai C.J."/>
            <person name="Uberbacher E."/>
            <person name="Unneberg P."/>
            <person name="Vahala J."/>
            <person name="Wall K."/>
            <person name="Wessler S."/>
            <person name="Yang G."/>
            <person name="Yin T."/>
            <person name="Douglas C."/>
            <person name="Marra M."/>
            <person name="Sandberg G."/>
            <person name="Van de Peer Y."/>
            <person name="Rokhsar D."/>
        </authorList>
    </citation>
    <scope>NUCLEOTIDE SEQUENCE [LARGE SCALE GENOMIC DNA]</scope>
    <source>
        <strain evidence="5">cv. Nisqually</strain>
    </source>
</reference>
<dbReference type="InterPro" id="IPR056398">
    <property type="entry name" value="Tudor_Coilin"/>
</dbReference>
<dbReference type="Pfam" id="PF15862">
    <property type="entry name" value="Coilin_N"/>
    <property type="match status" value="1"/>
</dbReference>
<dbReference type="EMBL" id="CM009299">
    <property type="protein sequence ID" value="PNT14785.1"/>
    <property type="molecule type" value="Genomic_DNA"/>
</dbReference>
<dbReference type="Proteomes" id="UP000006729">
    <property type="component" value="Chromosome 10"/>
</dbReference>
<evidence type="ECO:0000259" key="3">
    <source>
        <dbReference type="Pfam" id="PF23086"/>
    </source>
</evidence>
<feature type="compositionally biased region" description="Basic residues" evidence="1">
    <location>
        <begin position="299"/>
        <end position="313"/>
    </location>
</feature>
<keyword evidence="5" id="KW-1185">Reference proteome</keyword>
<feature type="compositionally biased region" description="Polar residues" evidence="1">
    <location>
        <begin position="593"/>
        <end position="606"/>
    </location>
</feature>
<dbReference type="PANTHER" id="PTHR15197:SF0">
    <property type="entry name" value="COILIN"/>
    <property type="match status" value="1"/>
</dbReference>
<dbReference type="InterPro" id="IPR024822">
    <property type="entry name" value="Coilin"/>
</dbReference>
<accession>A0A2K1YP33</accession>
<feature type="compositionally biased region" description="Basic and acidic residues" evidence="1">
    <location>
        <begin position="358"/>
        <end position="375"/>
    </location>
</feature>
<evidence type="ECO:0000259" key="2">
    <source>
        <dbReference type="Pfam" id="PF15862"/>
    </source>
</evidence>
<organism evidence="4 5">
    <name type="scientific">Populus trichocarpa</name>
    <name type="common">Western balsam poplar</name>
    <name type="synonym">Populus balsamifera subsp. trichocarpa</name>
    <dbReference type="NCBI Taxonomy" id="3694"/>
    <lineage>
        <taxon>Eukaryota</taxon>
        <taxon>Viridiplantae</taxon>
        <taxon>Streptophyta</taxon>
        <taxon>Embryophyta</taxon>
        <taxon>Tracheophyta</taxon>
        <taxon>Spermatophyta</taxon>
        <taxon>Magnoliopsida</taxon>
        <taxon>eudicotyledons</taxon>
        <taxon>Gunneridae</taxon>
        <taxon>Pentapetalae</taxon>
        <taxon>rosids</taxon>
        <taxon>fabids</taxon>
        <taxon>Malpighiales</taxon>
        <taxon>Salicaceae</taxon>
        <taxon>Saliceae</taxon>
        <taxon>Populus</taxon>
    </lineage>
</organism>
<evidence type="ECO:0000313" key="4">
    <source>
        <dbReference type="EMBL" id="PNT14785.1"/>
    </source>
</evidence>